<protein>
    <recommendedName>
        <fullName evidence="7">Structure-specific endonuclease subunit SLX4</fullName>
    </recommendedName>
</protein>
<accession>G3B1R4</accession>
<evidence type="ECO:0000256" key="7">
    <source>
        <dbReference type="ARBA" id="ARBA00029496"/>
    </source>
</evidence>
<evidence type="ECO:0000313" key="9">
    <source>
        <dbReference type="Proteomes" id="UP000000707"/>
    </source>
</evidence>
<evidence type="ECO:0000313" key="8">
    <source>
        <dbReference type="EMBL" id="EGV64510.1"/>
    </source>
</evidence>
<dbReference type="GO" id="GO:0006310">
    <property type="term" value="P:DNA recombination"/>
    <property type="evidence" value="ECO:0007669"/>
    <property type="project" value="UniProtKB-KW"/>
</dbReference>
<dbReference type="EMBL" id="GL996515">
    <property type="protein sequence ID" value="EGV64510.1"/>
    <property type="molecule type" value="Genomic_DNA"/>
</dbReference>
<evidence type="ECO:0000256" key="6">
    <source>
        <dbReference type="ARBA" id="ARBA00023242"/>
    </source>
</evidence>
<organism evidence="9">
    <name type="scientific">Candida tenuis (strain ATCC 10573 / BCRC 21748 / CBS 615 / JCM 9827 / NBRC 10315 / NRRL Y-1498 / VKM Y-70)</name>
    <name type="common">Yeast</name>
    <name type="synonym">Yamadazyma tenuis</name>
    <dbReference type="NCBI Taxonomy" id="590646"/>
    <lineage>
        <taxon>Eukaryota</taxon>
        <taxon>Fungi</taxon>
        <taxon>Dikarya</taxon>
        <taxon>Ascomycota</taxon>
        <taxon>Saccharomycotina</taxon>
        <taxon>Pichiomycetes</taxon>
        <taxon>Debaryomycetaceae</taxon>
        <taxon>Yamadazyma</taxon>
    </lineage>
</organism>
<sequence length="151" mass="17363">MVGQLIAKADRSVIQVPSSPDIGAVTLSQRNPSEFSQMSAKELRGVFKDWQLKPVKTKEKMIEILENASEIIDSQNPSQLTQTEFNEQVFQKLSEAIKNNHEWLEKINSYEPILIEKLKAWLDTETIICEPDLLEKFCDFKGICYTNKDKE</sequence>
<dbReference type="OrthoDB" id="5349119at2759"/>
<dbReference type="STRING" id="590646.G3B1R4"/>
<keyword evidence="6" id="KW-0539">Nucleus</keyword>
<evidence type="ECO:0000256" key="3">
    <source>
        <dbReference type="ARBA" id="ARBA00022763"/>
    </source>
</evidence>
<dbReference type="GO" id="GO:0006260">
    <property type="term" value="P:DNA replication"/>
    <property type="evidence" value="ECO:0007669"/>
    <property type="project" value="InterPro"/>
</dbReference>
<comment type="similarity">
    <text evidence="2">Belongs to the SLX4 family.</text>
</comment>
<reference evidence="8 9" key="1">
    <citation type="journal article" date="2011" name="Proc. Natl. Acad. Sci. U.S.A.">
        <title>Comparative genomics of xylose-fermenting fungi for enhanced biofuel production.</title>
        <authorList>
            <person name="Wohlbach D.J."/>
            <person name="Kuo A."/>
            <person name="Sato T.K."/>
            <person name="Potts K.M."/>
            <person name="Salamov A.A."/>
            <person name="LaButti K.M."/>
            <person name="Sun H."/>
            <person name="Clum A."/>
            <person name="Pangilinan J.L."/>
            <person name="Lindquist E.A."/>
            <person name="Lucas S."/>
            <person name="Lapidus A."/>
            <person name="Jin M."/>
            <person name="Gunawan C."/>
            <person name="Balan V."/>
            <person name="Dale B.E."/>
            <person name="Jeffries T.W."/>
            <person name="Zinkel R."/>
            <person name="Barry K.W."/>
            <person name="Grigoriev I.V."/>
            <person name="Gasch A.P."/>
        </authorList>
    </citation>
    <scope>NUCLEOTIDE SEQUENCE [LARGE SCALE GENOMIC DNA]</scope>
    <source>
        <strain evidence="9">ATCC 10573 / BCRC 21748 / CBS 615 / JCM 9827 / NBRC 10315 / NRRL Y-1498 / VKM Y-70</strain>
    </source>
</reference>
<proteinExistence type="inferred from homology"/>
<dbReference type="GO" id="GO:0006281">
    <property type="term" value="P:DNA repair"/>
    <property type="evidence" value="ECO:0007669"/>
    <property type="project" value="UniProtKB-KW"/>
</dbReference>
<dbReference type="HOGENOM" id="CLU_1731225_0_0_1"/>
<dbReference type="eggNOG" id="ENOG502RS18">
    <property type="taxonomic scope" value="Eukaryota"/>
</dbReference>
<keyword evidence="9" id="KW-1185">Reference proteome</keyword>
<keyword evidence="5" id="KW-0234">DNA repair</keyword>
<comment type="subcellular location">
    <subcellularLocation>
        <location evidence="1">Nucleus</location>
    </subcellularLocation>
</comment>
<evidence type="ECO:0000256" key="4">
    <source>
        <dbReference type="ARBA" id="ARBA00023172"/>
    </source>
</evidence>
<evidence type="ECO:0000256" key="2">
    <source>
        <dbReference type="ARBA" id="ARBA00006661"/>
    </source>
</evidence>
<gene>
    <name evidence="8" type="ORF">CANTEDRAFT_113279</name>
</gene>
<keyword evidence="3" id="KW-0227">DNA damage</keyword>
<dbReference type="Proteomes" id="UP000000707">
    <property type="component" value="Unassembled WGS sequence"/>
</dbReference>
<dbReference type="InterPro" id="IPR018574">
    <property type="entry name" value="Structure-sp_endonuc_su_Slx4"/>
</dbReference>
<dbReference type="AlphaFoldDB" id="G3B1R4"/>
<name>G3B1R4_CANTC</name>
<evidence type="ECO:0000256" key="5">
    <source>
        <dbReference type="ARBA" id="ARBA00023204"/>
    </source>
</evidence>
<dbReference type="GO" id="GO:0033557">
    <property type="term" value="C:Slx1-Slx4 complex"/>
    <property type="evidence" value="ECO:0007669"/>
    <property type="project" value="InterPro"/>
</dbReference>
<dbReference type="Pfam" id="PF09494">
    <property type="entry name" value="Slx4"/>
    <property type="match status" value="1"/>
</dbReference>
<evidence type="ECO:0000256" key="1">
    <source>
        <dbReference type="ARBA" id="ARBA00004123"/>
    </source>
</evidence>
<keyword evidence="4" id="KW-0233">DNA recombination</keyword>